<proteinExistence type="predicted"/>
<protein>
    <submittedName>
        <fullName evidence="2">Uncharacterized protein</fullName>
    </submittedName>
</protein>
<dbReference type="AlphaFoldDB" id="A0A6A4W0P4"/>
<name>A0A6A4W0P4_AMPAM</name>
<sequence>MVRGPVGTGRGRAGRGGRQLQRAGDADHAGSASERSPSAEELEALLEDGTKKLVRCVGTQTEARPDDPLPPLPPVETDSGKGTEAEVSTPETPLSPLSVIDSRSEPDRGATAVTPGFTSVGVFGDLSSHPVPRKDSVTHAGAPPSDDEQHKLRHVEHG</sequence>
<comment type="caution">
    <text evidence="2">The sequence shown here is derived from an EMBL/GenBank/DDBJ whole genome shotgun (WGS) entry which is preliminary data.</text>
</comment>
<dbReference type="EMBL" id="VIIS01001234">
    <property type="protein sequence ID" value="KAF0300786.1"/>
    <property type="molecule type" value="Genomic_DNA"/>
</dbReference>
<feature type="compositionally biased region" description="Low complexity" evidence="1">
    <location>
        <begin position="18"/>
        <end position="36"/>
    </location>
</feature>
<gene>
    <name evidence="2" type="ORF">FJT64_026785</name>
</gene>
<accession>A0A6A4W0P4</accession>
<evidence type="ECO:0000313" key="2">
    <source>
        <dbReference type="EMBL" id="KAF0300786.1"/>
    </source>
</evidence>
<reference evidence="2 3" key="1">
    <citation type="submission" date="2019-07" db="EMBL/GenBank/DDBJ databases">
        <title>Draft genome assembly of a fouling barnacle, Amphibalanus amphitrite (Darwin, 1854): The first reference genome for Thecostraca.</title>
        <authorList>
            <person name="Kim W."/>
        </authorList>
    </citation>
    <scope>NUCLEOTIDE SEQUENCE [LARGE SCALE GENOMIC DNA]</scope>
    <source>
        <strain evidence="2">SNU_AA5</strain>
        <tissue evidence="2">Soma without cirri and trophi</tissue>
    </source>
</reference>
<feature type="compositionally biased region" description="Gly residues" evidence="1">
    <location>
        <begin position="1"/>
        <end position="17"/>
    </location>
</feature>
<feature type="region of interest" description="Disordered" evidence="1">
    <location>
        <begin position="1"/>
        <end position="158"/>
    </location>
</feature>
<evidence type="ECO:0000313" key="3">
    <source>
        <dbReference type="Proteomes" id="UP000440578"/>
    </source>
</evidence>
<keyword evidence="3" id="KW-1185">Reference proteome</keyword>
<organism evidence="2 3">
    <name type="scientific">Amphibalanus amphitrite</name>
    <name type="common">Striped barnacle</name>
    <name type="synonym">Balanus amphitrite</name>
    <dbReference type="NCBI Taxonomy" id="1232801"/>
    <lineage>
        <taxon>Eukaryota</taxon>
        <taxon>Metazoa</taxon>
        <taxon>Ecdysozoa</taxon>
        <taxon>Arthropoda</taxon>
        <taxon>Crustacea</taxon>
        <taxon>Multicrustacea</taxon>
        <taxon>Cirripedia</taxon>
        <taxon>Thoracica</taxon>
        <taxon>Thoracicalcarea</taxon>
        <taxon>Balanomorpha</taxon>
        <taxon>Balanoidea</taxon>
        <taxon>Balanidae</taxon>
        <taxon>Amphibalaninae</taxon>
        <taxon>Amphibalanus</taxon>
    </lineage>
</organism>
<dbReference type="OrthoDB" id="6381823at2759"/>
<feature type="compositionally biased region" description="Basic and acidic residues" evidence="1">
    <location>
        <begin position="147"/>
        <end position="158"/>
    </location>
</feature>
<evidence type="ECO:0000256" key="1">
    <source>
        <dbReference type="SAM" id="MobiDB-lite"/>
    </source>
</evidence>
<dbReference type="Proteomes" id="UP000440578">
    <property type="component" value="Unassembled WGS sequence"/>
</dbReference>